<evidence type="ECO:0000256" key="1">
    <source>
        <dbReference type="SAM" id="Phobius"/>
    </source>
</evidence>
<proteinExistence type="predicted"/>
<keyword evidence="1" id="KW-1133">Transmembrane helix</keyword>
<keyword evidence="1" id="KW-0472">Membrane</keyword>
<feature type="transmembrane region" description="Helical" evidence="1">
    <location>
        <begin position="6"/>
        <end position="39"/>
    </location>
</feature>
<feature type="transmembrane region" description="Helical" evidence="1">
    <location>
        <begin position="340"/>
        <end position="361"/>
    </location>
</feature>
<name>A0A914BYD1_9BILA</name>
<evidence type="ECO:0000313" key="2">
    <source>
        <dbReference type="Proteomes" id="UP000887540"/>
    </source>
</evidence>
<keyword evidence="1" id="KW-0812">Transmembrane</keyword>
<feature type="transmembrane region" description="Helical" evidence="1">
    <location>
        <begin position="166"/>
        <end position="189"/>
    </location>
</feature>
<accession>A0A914BYD1</accession>
<dbReference type="WBParaSite" id="ACRNAN_Path_1289.g5041.t1">
    <property type="protein sequence ID" value="ACRNAN_Path_1289.g5041.t1"/>
    <property type="gene ID" value="ACRNAN_Path_1289.g5041"/>
</dbReference>
<feature type="transmembrane region" description="Helical" evidence="1">
    <location>
        <begin position="269"/>
        <end position="286"/>
    </location>
</feature>
<feature type="transmembrane region" description="Helical" evidence="1">
    <location>
        <begin position="238"/>
        <end position="257"/>
    </location>
</feature>
<feature type="transmembrane region" description="Helical" evidence="1">
    <location>
        <begin position="209"/>
        <end position="231"/>
    </location>
</feature>
<feature type="transmembrane region" description="Helical" evidence="1">
    <location>
        <begin position="51"/>
        <end position="73"/>
    </location>
</feature>
<feature type="transmembrane region" description="Helical" evidence="1">
    <location>
        <begin position="298"/>
        <end position="317"/>
    </location>
</feature>
<reference evidence="3" key="1">
    <citation type="submission" date="2022-11" db="UniProtKB">
        <authorList>
            <consortium name="WormBaseParasite"/>
        </authorList>
    </citation>
    <scope>IDENTIFICATION</scope>
</reference>
<dbReference type="AlphaFoldDB" id="A0A914BYD1"/>
<protein>
    <submittedName>
        <fullName evidence="3">Uncharacterized protein</fullName>
    </submittedName>
</protein>
<dbReference type="Proteomes" id="UP000887540">
    <property type="component" value="Unplaced"/>
</dbReference>
<organism evidence="2 3">
    <name type="scientific">Acrobeloides nanus</name>
    <dbReference type="NCBI Taxonomy" id="290746"/>
    <lineage>
        <taxon>Eukaryota</taxon>
        <taxon>Metazoa</taxon>
        <taxon>Ecdysozoa</taxon>
        <taxon>Nematoda</taxon>
        <taxon>Chromadorea</taxon>
        <taxon>Rhabditida</taxon>
        <taxon>Tylenchina</taxon>
        <taxon>Cephalobomorpha</taxon>
        <taxon>Cephaloboidea</taxon>
        <taxon>Cephalobidae</taxon>
        <taxon>Acrobeloides</taxon>
    </lineage>
</organism>
<keyword evidence="2" id="KW-1185">Reference proteome</keyword>
<feature type="transmembrane region" description="Helical" evidence="1">
    <location>
        <begin position="93"/>
        <end position="114"/>
    </location>
</feature>
<evidence type="ECO:0000313" key="3">
    <source>
        <dbReference type="WBParaSite" id="ACRNAN_Path_1289.g5041.t1"/>
    </source>
</evidence>
<sequence>MSGFFLWSFLFTCTPLIMVRIGTILSMLSGVLLSLPYWVGWEEKNAEDFSRFLLCLIVGRALLCFAGTINYTYGVAYYFGNSRDTASHHQHYMLGSLVYAELIAEFFAIIPLILTVKLNFFKKYGDRGISDNTVTPTRQASYKERVKTIYENYTTEFKLAIRQKDFFHRLLLCIAVVVTARIPFLLWNIESTYILKTILQIDEYRLVDLMIKSAVISCVFAICSAWFFAIGFQMHTKLCWVIIFALIFDLMFIYPFNEILNLNSEDFEDIVIGEAIIYAVLREALYEIMPNLFKRRSQVIAGCAFTFGLYHFLWFLVNENFFGLISLGDIFKDEFSFSEYVYYIVIIASKITFITLILLLYKWKRWHGFLVVSLLQA</sequence>